<keyword evidence="2" id="KW-0645">Protease</keyword>
<evidence type="ECO:0000256" key="5">
    <source>
        <dbReference type="ARBA" id="ARBA00022833"/>
    </source>
</evidence>
<evidence type="ECO:0000256" key="2">
    <source>
        <dbReference type="ARBA" id="ARBA00022670"/>
    </source>
</evidence>
<evidence type="ECO:0000256" key="6">
    <source>
        <dbReference type="ARBA" id="ARBA00023049"/>
    </source>
</evidence>
<keyword evidence="8" id="KW-1185">Reference proteome</keyword>
<dbReference type="GO" id="GO:0006508">
    <property type="term" value="P:proteolysis"/>
    <property type="evidence" value="ECO:0007669"/>
    <property type="project" value="UniProtKB-KW"/>
</dbReference>
<keyword evidence="5" id="KW-0862">Zinc</keyword>
<evidence type="ECO:0000256" key="4">
    <source>
        <dbReference type="ARBA" id="ARBA00022801"/>
    </source>
</evidence>
<evidence type="ECO:0000256" key="3">
    <source>
        <dbReference type="ARBA" id="ARBA00022723"/>
    </source>
</evidence>
<organism evidence="7 8">
    <name type="scientific">Oopsacas minuta</name>
    <dbReference type="NCBI Taxonomy" id="111878"/>
    <lineage>
        <taxon>Eukaryota</taxon>
        <taxon>Metazoa</taxon>
        <taxon>Porifera</taxon>
        <taxon>Hexactinellida</taxon>
        <taxon>Hexasterophora</taxon>
        <taxon>Lyssacinosida</taxon>
        <taxon>Leucopsacidae</taxon>
        <taxon>Oopsacas</taxon>
    </lineage>
</organism>
<gene>
    <name evidence="7" type="ORF">LOD99_13120</name>
</gene>
<evidence type="ECO:0000313" key="7">
    <source>
        <dbReference type="EMBL" id="KAI6645861.1"/>
    </source>
</evidence>
<dbReference type="PANTHER" id="PTHR15910">
    <property type="entry name" value="ARCHAEMETZINCIN"/>
    <property type="match status" value="1"/>
</dbReference>
<dbReference type="InterPro" id="IPR012962">
    <property type="entry name" value="Pept_M54_archaemetzincn"/>
</dbReference>
<dbReference type="GO" id="GO:0008237">
    <property type="term" value="F:metallopeptidase activity"/>
    <property type="evidence" value="ECO:0007669"/>
    <property type="project" value="UniProtKB-KW"/>
</dbReference>
<name>A0AAV7JB26_9METZ</name>
<dbReference type="InterPro" id="IPR024079">
    <property type="entry name" value="MetalloPept_cat_dom_sf"/>
</dbReference>
<keyword evidence="6" id="KW-0482">Metalloprotease</keyword>
<comment type="cofactor">
    <cofactor evidence="1">
        <name>Zn(2+)</name>
        <dbReference type="ChEBI" id="CHEBI:29105"/>
    </cofactor>
</comment>
<dbReference type="AlphaFoldDB" id="A0AAV7JB26"/>
<evidence type="ECO:0000256" key="1">
    <source>
        <dbReference type="ARBA" id="ARBA00001947"/>
    </source>
</evidence>
<keyword evidence="3" id="KW-0479">Metal-binding</keyword>
<evidence type="ECO:0000313" key="8">
    <source>
        <dbReference type="Proteomes" id="UP001165289"/>
    </source>
</evidence>
<dbReference type="Pfam" id="PF07998">
    <property type="entry name" value="Peptidase_M54"/>
    <property type="match status" value="1"/>
</dbReference>
<dbReference type="PANTHER" id="PTHR15910:SF1">
    <property type="entry name" value="ARCHAEMETZINCIN-2"/>
    <property type="match status" value="1"/>
</dbReference>
<dbReference type="Proteomes" id="UP001165289">
    <property type="component" value="Unassembled WGS sequence"/>
</dbReference>
<reference evidence="7 8" key="1">
    <citation type="journal article" date="2023" name="BMC Biol.">
        <title>The compact genome of the sponge Oopsacas minuta (Hexactinellida) is lacking key metazoan core genes.</title>
        <authorList>
            <person name="Santini S."/>
            <person name="Schenkelaars Q."/>
            <person name="Jourda C."/>
            <person name="Duchesne M."/>
            <person name="Belahbib H."/>
            <person name="Rocher C."/>
            <person name="Selva M."/>
            <person name="Riesgo A."/>
            <person name="Vervoort M."/>
            <person name="Leys S.P."/>
            <person name="Kodjabachian L."/>
            <person name="Le Bivic A."/>
            <person name="Borchiellini C."/>
            <person name="Claverie J.M."/>
            <person name="Renard E."/>
        </authorList>
    </citation>
    <scope>NUCLEOTIDE SEQUENCE [LARGE SCALE GENOMIC DNA]</scope>
    <source>
        <strain evidence="7">SPO-2</strain>
    </source>
</reference>
<protein>
    <submittedName>
        <fullName evidence="7">Archaemetzincin-1-like</fullName>
    </submittedName>
</protein>
<dbReference type="EMBL" id="JAKMXF010000365">
    <property type="protein sequence ID" value="KAI6645861.1"/>
    <property type="molecule type" value="Genomic_DNA"/>
</dbReference>
<dbReference type="CDD" id="cd11375">
    <property type="entry name" value="Peptidase_M54"/>
    <property type="match status" value="1"/>
</dbReference>
<dbReference type="SUPFAM" id="SSF55486">
    <property type="entry name" value="Metalloproteases ('zincins'), catalytic domain"/>
    <property type="match status" value="1"/>
</dbReference>
<accession>A0AAV7JB26</accession>
<keyword evidence="4" id="KW-0378">Hydrolase</keyword>
<sequence>MDTNDRLHQLTCNEFRSLAANLKLIPLKERIRFISNPDIFTSTTSNYIIPHQQNRESQSFSNFKSSLHFPPSYSEWRRLKQRNIQIVLILSQLLQSNQLLYQKITEMLSQLSQMCRAFFYGCEFTIVTEIPIEDMKARNRLHPQTNRIQYLAFDVIKYLEKKRPKNIFSIIAVTVEDLFPDYLANFVLGHANFKGGSGVISLGKYADQSNDIIRVSQTRLFWRLTKVLLHELTHTFGIAHCYDFACLMNPSGSIPEAESQTLFLCPYCIAKLSHILKFEFADRFHAMELAIFHMQRFSTELNIIWKEQSFHFNLYHLGVGSPCVDKENCEIELQRMDSFAKEKWEISFAQITELNKLLI</sequence>
<comment type="caution">
    <text evidence="7">The sequence shown here is derived from an EMBL/GenBank/DDBJ whole genome shotgun (WGS) entry which is preliminary data.</text>
</comment>
<proteinExistence type="predicted"/>
<dbReference type="Gene3D" id="3.40.390.10">
    <property type="entry name" value="Collagenase (Catalytic Domain)"/>
    <property type="match status" value="1"/>
</dbReference>
<dbReference type="GO" id="GO:0046872">
    <property type="term" value="F:metal ion binding"/>
    <property type="evidence" value="ECO:0007669"/>
    <property type="project" value="UniProtKB-KW"/>
</dbReference>